<dbReference type="PANTHER" id="PTHR12428:SF65">
    <property type="entry name" value="CYTOCHROME C OXIDASE ASSEMBLY PROTEIN COX18, MITOCHONDRIAL"/>
    <property type="match status" value="1"/>
</dbReference>
<dbReference type="GO" id="GO:0033617">
    <property type="term" value="P:mitochondrial respiratory chain complex IV assembly"/>
    <property type="evidence" value="ECO:0007669"/>
    <property type="project" value="TreeGrafter"/>
</dbReference>
<evidence type="ECO:0000256" key="6">
    <source>
        <dbReference type="SAM" id="MobiDB-lite"/>
    </source>
</evidence>
<evidence type="ECO:0000313" key="9">
    <source>
        <dbReference type="Proteomes" id="UP000188320"/>
    </source>
</evidence>
<comment type="caution">
    <text evidence="8">The sequence shown here is derived from an EMBL/GenBank/DDBJ whole genome shotgun (WGS) entry which is preliminary data.</text>
</comment>
<keyword evidence="5 7" id="KW-0472">Membrane</keyword>
<dbReference type="AlphaFoldDB" id="A0A1R1PKX9"/>
<proteinExistence type="inferred from homology"/>
<organism evidence="8 9">
    <name type="scientific">Zancudomyces culisetae</name>
    <name type="common">Gut fungus</name>
    <name type="synonym">Smittium culisetae</name>
    <dbReference type="NCBI Taxonomy" id="1213189"/>
    <lineage>
        <taxon>Eukaryota</taxon>
        <taxon>Fungi</taxon>
        <taxon>Fungi incertae sedis</taxon>
        <taxon>Zoopagomycota</taxon>
        <taxon>Kickxellomycotina</taxon>
        <taxon>Harpellomycetes</taxon>
        <taxon>Harpellales</taxon>
        <taxon>Legeriomycetaceae</taxon>
        <taxon>Zancudomyces</taxon>
    </lineage>
</organism>
<accession>A0A1R1PKX9</accession>
<evidence type="ECO:0000256" key="7">
    <source>
        <dbReference type="SAM" id="Phobius"/>
    </source>
</evidence>
<evidence type="ECO:0000313" key="8">
    <source>
        <dbReference type="EMBL" id="OMH81597.1"/>
    </source>
</evidence>
<keyword evidence="9" id="KW-1185">Reference proteome</keyword>
<name>A0A1R1PKX9_ZANCU</name>
<dbReference type="InterPro" id="IPR001708">
    <property type="entry name" value="YidC/ALB3/OXA1/COX18"/>
</dbReference>
<dbReference type="GO" id="GO:0032977">
    <property type="term" value="F:membrane insertase activity"/>
    <property type="evidence" value="ECO:0007669"/>
    <property type="project" value="InterPro"/>
</dbReference>
<reference evidence="9" key="1">
    <citation type="submission" date="2017-01" db="EMBL/GenBank/DDBJ databases">
        <authorList>
            <person name="Wang Y."/>
            <person name="White M."/>
            <person name="Kvist S."/>
            <person name="Moncalvo J.-M."/>
        </authorList>
    </citation>
    <scope>NUCLEOTIDE SEQUENCE [LARGE SCALE GENOMIC DNA]</scope>
    <source>
        <strain evidence="9">COL-18-3</strain>
    </source>
</reference>
<keyword evidence="3 7" id="KW-0812">Transmembrane</keyword>
<sequence length="224" mass="25699">MHSRSYSREIDRNDHTSYNNQDNQNYPGEENHTGTPDSILETDTTIDQIPYDILSAENIQAIDNSTPFIFELTQALLEKLHEGFAIFGINITGLPWWAAIFCSAIVLRGSATLPISIFQQRAIARTKKLEPVLKSWSNALKSFAQIEAKSRRLNDAEFKKLFYKMYGATAGSDSIMDSSLLNYKRNDRKLFIIDAWWCIRGSHANYTSRAFDRRDIMVRKSPTY</sequence>
<comment type="subcellular location">
    <subcellularLocation>
        <location evidence="1">Membrane</location>
        <topology evidence="1">Multi-pass membrane protein</topology>
    </subcellularLocation>
</comment>
<evidence type="ECO:0000256" key="5">
    <source>
        <dbReference type="ARBA" id="ARBA00023136"/>
    </source>
</evidence>
<comment type="similarity">
    <text evidence="2">Belongs to the OXA1/ALB3/YidC family.</text>
</comment>
<evidence type="ECO:0000256" key="3">
    <source>
        <dbReference type="ARBA" id="ARBA00022692"/>
    </source>
</evidence>
<dbReference type="EMBL" id="LSSK01000863">
    <property type="protein sequence ID" value="OMH81597.1"/>
    <property type="molecule type" value="Genomic_DNA"/>
</dbReference>
<feature type="region of interest" description="Disordered" evidence="6">
    <location>
        <begin position="1"/>
        <end position="40"/>
    </location>
</feature>
<feature type="transmembrane region" description="Helical" evidence="7">
    <location>
        <begin position="96"/>
        <end position="118"/>
    </location>
</feature>
<dbReference type="GO" id="GO:0032979">
    <property type="term" value="P:protein insertion into mitochondrial inner membrane from matrix"/>
    <property type="evidence" value="ECO:0007669"/>
    <property type="project" value="TreeGrafter"/>
</dbReference>
<keyword evidence="4 7" id="KW-1133">Transmembrane helix</keyword>
<evidence type="ECO:0000256" key="4">
    <source>
        <dbReference type="ARBA" id="ARBA00022989"/>
    </source>
</evidence>
<gene>
    <name evidence="8" type="ORF">AX774_g4942</name>
</gene>
<protein>
    <submittedName>
        <fullName evidence="8">Mitochondrial inner membrane protein COX18</fullName>
    </submittedName>
</protein>
<dbReference type="Proteomes" id="UP000188320">
    <property type="component" value="Unassembled WGS sequence"/>
</dbReference>
<dbReference type="OrthoDB" id="2148490at2759"/>
<evidence type="ECO:0000256" key="2">
    <source>
        <dbReference type="ARBA" id="ARBA00009877"/>
    </source>
</evidence>
<feature type="compositionally biased region" description="Polar residues" evidence="6">
    <location>
        <begin position="16"/>
        <end position="26"/>
    </location>
</feature>
<feature type="compositionally biased region" description="Basic and acidic residues" evidence="6">
    <location>
        <begin position="1"/>
        <end position="15"/>
    </location>
</feature>
<evidence type="ECO:0000256" key="1">
    <source>
        <dbReference type="ARBA" id="ARBA00004141"/>
    </source>
</evidence>
<dbReference type="PANTHER" id="PTHR12428">
    <property type="entry name" value="OXA1"/>
    <property type="match status" value="1"/>
</dbReference>
<dbReference type="GO" id="GO:0005743">
    <property type="term" value="C:mitochondrial inner membrane"/>
    <property type="evidence" value="ECO:0007669"/>
    <property type="project" value="TreeGrafter"/>
</dbReference>